<dbReference type="InterPro" id="IPR037185">
    <property type="entry name" value="EmrE-like"/>
</dbReference>
<proteinExistence type="predicted"/>
<feature type="transmembrane region" description="Helical" evidence="1">
    <location>
        <begin position="113"/>
        <end position="132"/>
    </location>
</feature>
<dbReference type="AlphaFoldDB" id="B9L3U5"/>
<dbReference type="Gene3D" id="1.10.3730.20">
    <property type="match status" value="1"/>
</dbReference>
<keyword evidence="3" id="KW-0614">Plasmid</keyword>
<feature type="transmembrane region" description="Helical" evidence="1">
    <location>
        <begin position="208"/>
        <end position="229"/>
    </location>
</feature>
<feature type="domain" description="EamA" evidence="2">
    <location>
        <begin position="151"/>
        <end position="279"/>
    </location>
</feature>
<dbReference type="RefSeq" id="WP_012642873.1">
    <property type="nucleotide sequence ID" value="NC_011961.1"/>
</dbReference>
<keyword evidence="4" id="KW-1185">Reference proteome</keyword>
<geneLocation type="plasmid" evidence="4">
    <name>Tros</name>
</geneLocation>
<keyword evidence="1" id="KW-0472">Membrane</keyword>
<name>B9L3U5_THERP</name>
<evidence type="ECO:0000256" key="1">
    <source>
        <dbReference type="SAM" id="Phobius"/>
    </source>
</evidence>
<feature type="transmembrane region" description="Helical" evidence="1">
    <location>
        <begin position="6"/>
        <end position="25"/>
    </location>
</feature>
<feature type="transmembrane region" description="Helical" evidence="1">
    <location>
        <begin position="86"/>
        <end position="107"/>
    </location>
</feature>
<keyword evidence="1" id="KW-1133">Transmembrane helix</keyword>
<evidence type="ECO:0000259" key="2">
    <source>
        <dbReference type="Pfam" id="PF00892"/>
    </source>
</evidence>
<reference evidence="3 4" key="1">
    <citation type="journal article" date="2009" name="PLoS ONE">
        <title>Complete genome sequence of the aerobic CO-oxidizing thermophile Thermomicrobium roseum.</title>
        <authorList>
            <person name="Wu D."/>
            <person name="Raymond J."/>
            <person name="Wu M."/>
            <person name="Chatterji S."/>
            <person name="Ren Q."/>
            <person name="Graham J.E."/>
            <person name="Bryant D.A."/>
            <person name="Robb F."/>
            <person name="Colman A."/>
            <person name="Tallon L.J."/>
            <person name="Badger J.H."/>
            <person name="Madupu R."/>
            <person name="Ward N.L."/>
            <person name="Eisen J.A."/>
        </authorList>
    </citation>
    <scope>NUCLEOTIDE SEQUENCE [LARGE SCALE GENOMIC DNA]</scope>
    <source>
        <strain evidence="4">ATCC 27502 / DSM 5159 / P-2</strain>
        <plasmid evidence="3">unnamed</plasmid>
    </source>
</reference>
<feature type="transmembrane region" description="Helical" evidence="1">
    <location>
        <begin position="174"/>
        <end position="196"/>
    </location>
</feature>
<evidence type="ECO:0000313" key="3">
    <source>
        <dbReference type="EMBL" id="ACM06886.1"/>
    </source>
</evidence>
<feature type="transmembrane region" description="Helical" evidence="1">
    <location>
        <begin position="60"/>
        <end position="79"/>
    </location>
</feature>
<feature type="transmembrane region" description="Helical" evidence="1">
    <location>
        <begin position="144"/>
        <end position="168"/>
    </location>
</feature>
<dbReference type="Pfam" id="PF00892">
    <property type="entry name" value="EamA"/>
    <property type="match status" value="1"/>
</dbReference>
<dbReference type="KEGG" id="tro:trd_A0459"/>
<dbReference type="SUPFAM" id="SSF103481">
    <property type="entry name" value="Multidrug resistance efflux transporter EmrE"/>
    <property type="match status" value="2"/>
</dbReference>
<evidence type="ECO:0000313" key="4">
    <source>
        <dbReference type="Proteomes" id="UP000000447"/>
    </source>
</evidence>
<feature type="transmembrane region" description="Helical" evidence="1">
    <location>
        <begin position="32"/>
        <end position="54"/>
    </location>
</feature>
<accession>B9L3U5</accession>
<keyword evidence="1" id="KW-0812">Transmembrane</keyword>
<feature type="transmembrane region" description="Helical" evidence="1">
    <location>
        <begin position="263"/>
        <end position="282"/>
    </location>
</feature>
<gene>
    <name evidence="3" type="ordered locus">trd_A0459</name>
</gene>
<dbReference type="HOGENOM" id="CLU_082109_0_0_0"/>
<organism evidence="3 4">
    <name type="scientific">Thermomicrobium roseum (strain ATCC 27502 / DSM 5159 / P-2)</name>
    <dbReference type="NCBI Taxonomy" id="309801"/>
    <lineage>
        <taxon>Bacteria</taxon>
        <taxon>Pseudomonadati</taxon>
        <taxon>Thermomicrobiota</taxon>
        <taxon>Thermomicrobia</taxon>
        <taxon>Thermomicrobiales</taxon>
        <taxon>Thermomicrobiaceae</taxon>
        <taxon>Thermomicrobium</taxon>
    </lineage>
</organism>
<protein>
    <submittedName>
        <fullName evidence="3">Integral membrane protein DUF6</fullName>
    </submittedName>
</protein>
<dbReference type="Proteomes" id="UP000000447">
    <property type="component" value="Plasmid unnamed"/>
</dbReference>
<feature type="transmembrane region" description="Helical" evidence="1">
    <location>
        <begin position="235"/>
        <end position="256"/>
    </location>
</feature>
<dbReference type="InterPro" id="IPR000620">
    <property type="entry name" value="EamA_dom"/>
</dbReference>
<dbReference type="EMBL" id="CP001276">
    <property type="protein sequence ID" value="ACM06886.1"/>
    <property type="molecule type" value="Genomic_DNA"/>
</dbReference>
<dbReference type="GO" id="GO:0016020">
    <property type="term" value="C:membrane"/>
    <property type="evidence" value="ECO:0007669"/>
    <property type="project" value="InterPro"/>
</dbReference>
<dbReference type="eggNOG" id="COG0697">
    <property type="taxonomic scope" value="Bacteria"/>
</dbReference>
<sequence length="283" mass="27916">MIGAWLGLAVAAAVAWGTADFLAGLAARRLPLLIVLFGVQAIGLAIVLPFWLAWSGDGTVPGMAVAAGFAMVAGLAALYRGLARGPVSVVAPVGALGGAVPVGIGLLTGENLAGEHLLGVLAGLVGLSLVTWERDRVAPRGQSTRAALAHGVAAALSLGLAVALLGVAGEGEPLGAVVAARVTAVLLLGAAVAGWLRRHRDRSLLRHCALAVAAAGVLDVAATVSFALAAERGPLGPSGLVASLYPASTVLLGVVVLGERLSVLRWAGIGLILAGVALLRGAG</sequence>